<feature type="compositionally biased region" description="Basic residues" evidence="1">
    <location>
        <begin position="26"/>
        <end position="35"/>
    </location>
</feature>
<proteinExistence type="predicted"/>
<dbReference type="WBParaSite" id="TMUE_1000003015.1">
    <property type="protein sequence ID" value="TMUE_1000003015.1"/>
    <property type="gene ID" value="WBGene00298581"/>
</dbReference>
<keyword evidence="2" id="KW-1185">Reference proteome</keyword>
<protein>
    <submittedName>
        <fullName evidence="3">Histone H2A/H2B/H3 domain-containing protein</fullName>
    </submittedName>
</protein>
<evidence type="ECO:0000256" key="1">
    <source>
        <dbReference type="SAM" id="MobiDB-lite"/>
    </source>
</evidence>
<accession>A0A5S6Q7B6</accession>
<name>A0A5S6Q7B6_TRIMR</name>
<evidence type="ECO:0000313" key="3">
    <source>
        <dbReference type="WBParaSite" id="TMUE_1000003015.1"/>
    </source>
</evidence>
<feature type="region of interest" description="Disordered" evidence="1">
    <location>
        <begin position="1"/>
        <end position="35"/>
    </location>
</feature>
<reference evidence="3" key="1">
    <citation type="submission" date="2019-12" db="UniProtKB">
        <authorList>
            <consortium name="WormBaseParasite"/>
        </authorList>
    </citation>
    <scope>IDENTIFICATION</scope>
</reference>
<dbReference type="Proteomes" id="UP000046395">
    <property type="component" value="Unassembled WGS sequence"/>
</dbReference>
<sequence>MSPGGQMSLAAKRQRPNGSGQTAAAKRQRPKGRVRQTHYHIEECNLRIITSLYLLVSAFFKIDLKLKFKASLPSCPVFVAVFISSLCVGRERSCSSPSA</sequence>
<organism evidence="2 3">
    <name type="scientific">Trichuris muris</name>
    <name type="common">Mouse whipworm</name>
    <dbReference type="NCBI Taxonomy" id="70415"/>
    <lineage>
        <taxon>Eukaryota</taxon>
        <taxon>Metazoa</taxon>
        <taxon>Ecdysozoa</taxon>
        <taxon>Nematoda</taxon>
        <taxon>Enoplea</taxon>
        <taxon>Dorylaimia</taxon>
        <taxon>Trichinellida</taxon>
        <taxon>Trichuridae</taxon>
        <taxon>Trichuris</taxon>
    </lineage>
</organism>
<dbReference type="AlphaFoldDB" id="A0A5S6Q7B6"/>
<evidence type="ECO:0000313" key="2">
    <source>
        <dbReference type="Proteomes" id="UP000046395"/>
    </source>
</evidence>